<dbReference type="SMART" id="SM00530">
    <property type="entry name" value="HTH_XRE"/>
    <property type="match status" value="1"/>
</dbReference>
<reference evidence="2 3" key="1">
    <citation type="submission" date="2021-06" db="EMBL/GenBank/DDBJ databases">
        <authorList>
            <person name="Pan X."/>
        </authorList>
    </citation>
    <scope>NUCLEOTIDE SEQUENCE [LARGE SCALE GENOMIC DNA]</scope>
    <source>
        <strain evidence="2 3">4503</strain>
    </source>
</reference>
<proteinExistence type="predicted"/>
<evidence type="ECO:0000313" key="3">
    <source>
        <dbReference type="Proteomes" id="UP000720508"/>
    </source>
</evidence>
<protein>
    <submittedName>
        <fullName evidence="2">Helix-turn-helix domain-containing protein</fullName>
    </submittedName>
</protein>
<dbReference type="EMBL" id="JAHLEM010000273">
    <property type="protein sequence ID" value="MBU3867021.1"/>
    <property type="molecule type" value="Genomic_DNA"/>
</dbReference>
<dbReference type="PROSITE" id="PS50943">
    <property type="entry name" value="HTH_CROC1"/>
    <property type="match status" value="1"/>
</dbReference>
<name>A0ABS6CJA4_9ACTN</name>
<dbReference type="Proteomes" id="UP000720508">
    <property type="component" value="Unassembled WGS sequence"/>
</dbReference>
<gene>
    <name evidence="2" type="ORF">KN815_24055</name>
</gene>
<evidence type="ECO:0000313" key="2">
    <source>
        <dbReference type="EMBL" id="MBU3867021.1"/>
    </source>
</evidence>
<feature type="domain" description="HTH cro/C1-type" evidence="1">
    <location>
        <begin position="16"/>
        <end position="70"/>
    </location>
</feature>
<dbReference type="InterPro" id="IPR001387">
    <property type="entry name" value="Cro/C1-type_HTH"/>
</dbReference>
<comment type="caution">
    <text evidence="2">The sequence shown here is derived from an EMBL/GenBank/DDBJ whole genome shotgun (WGS) entry which is preliminary data.</text>
</comment>
<organism evidence="2 3">
    <name type="scientific">Streptomyces niphimycinicus</name>
    <dbReference type="NCBI Taxonomy" id="2842201"/>
    <lineage>
        <taxon>Bacteria</taxon>
        <taxon>Bacillati</taxon>
        <taxon>Actinomycetota</taxon>
        <taxon>Actinomycetes</taxon>
        <taxon>Kitasatosporales</taxon>
        <taxon>Streptomycetaceae</taxon>
        <taxon>Streptomyces</taxon>
    </lineage>
</organism>
<dbReference type="CDD" id="cd00093">
    <property type="entry name" value="HTH_XRE"/>
    <property type="match status" value="1"/>
</dbReference>
<evidence type="ECO:0000259" key="1">
    <source>
        <dbReference type="PROSITE" id="PS50943"/>
    </source>
</evidence>
<accession>A0ABS6CJA4</accession>
<keyword evidence="3" id="KW-1185">Reference proteome</keyword>
<dbReference type="Pfam" id="PF13560">
    <property type="entry name" value="HTH_31"/>
    <property type="match status" value="1"/>
</dbReference>
<sequence>MSDGTEARPGTVGARLKEHRLIRGFTLRELGQRAHTSPSMLCQIEKGERSPSEQLLGSVARALSVSVAVLRGQPYIKQLQQDQLDAVIAPLSSTLSLWDAPPEQGDPPPRPLPTLEADVMEARRRRLDAEFLPLATTLPRLIRELAHAAETFTAPADIDRVRWLQAEVAHTAEVVAYRLGYMDLSRLALTRMEHAAIRGSDPRWVAVERVLRGQLALDGGLADAGMRLAELAVRDFPGGPELPTRAVLGTLHLKAAILASGRGDGDESNARLAEAKGIADELGETDSFGLGFGPFYVGLVGVSSAADRNEHDLAMQRALAVEVPESYPTVAHVARYWANRARAAVWTADHDDAMKSLQKAREVAPQQERYDPYVHEAVATMLRAQSRLSEELREYARWCGVG</sequence>
<dbReference type="RefSeq" id="WP_216344015.1">
    <property type="nucleotide sequence ID" value="NZ_JAHLEM010000273.1"/>
</dbReference>